<reference evidence="7" key="1">
    <citation type="submission" date="2020-01" db="EMBL/GenBank/DDBJ databases">
        <authorList>
            <person name="Mishra B."/>
        </authorList>
    </citation>
    <scope>NUCLEOTIDE SEQUENCE [LARGE SCALE GENOMIC DNA]</scope>
</reference>
<evidence type="ECO:0000259" key="6">
    <source>
        <dbReference type="PROSITE" id="PS50600"/>
    </source>
</evidence>
<dbReference type="Pfam" id="PF09331">
    <property type="entry name" value="DUF1985"/>
    <property type="match status" value="1"/>
</dbReference>
<name>A0A6D2IYL0_9BRAS</name>
<feature type="domain" description="Ubiquitin-like protease family profile" evidence="6">
    <location>
        <begin position="796"/>
        <end position="986"/>
    </location>
</feature>
<dbReference type="Pfam" id="PF02902">
    <property type="entry name" value="Peptidase_C48"/>
    <property type="match status" value="1"/>
</dbReference>
<feature type="compositionally biased region" description="Basic and acidic residues" evidence="4">
    <location>
        <begin position="614"/>
        <end position="635"/>
    </location>
</feature>
<dbReference type="Proteomes" id="UP000467841">
    <property type="component" value="Unassembled WGS sequence"/>
</dbReference>
<dbReference type="InterPro" id="IPR038765">
    <property type="entry name" value="Papain-like_cys_pep_sf"/>
</dbReference>
<comment type="similarity">
    <text evidence="1">Belongs to the peptidase C48 family.</text>
</comment>
<protein>
    <recommendedName>
        <fullName evidence="6">Ubiquitin-like protease family profile domain-containing protein</fullName>
    </recommendedName>
</protein>
<dbReference type="AlphaFoldDB" id="A0A6D2IYL0"/>
<dbReference type="SUPFAM" id="SSF54001">
    <property type="entry name" value="Cysteine proteinases"/>
    <property type="match status" value="1"/>
</dbReference>
<dbReference type="InterPro" id="IPR015410">
    <property type="entry name" value="DUF1985"/>
</dbReference>
<dbReference type="PANTHER" id="PTHR48449">
    <property type="entry name" value="DUF1985 DOMAIN-CONTAINING PROTEIN"/>
    <property type="match status" value="1"/>
</dbReference>
<feature type="transmembrane region" description="Helical" evidence="5">
    <location>
        <begin position="54"/>
        <end position="76"/>
    </location>
</feature>
<sequence>AMMEEFVLLRRATDNQGDCVRVLRVADRIEAELGELKRLALTENKRHRGVELNIVIALVVLLAGFIIACGCMIMAISDVSNAAGDFLSLISPPPVDNSYNRRCCKNLQVHLSSPVPLVTTVSYFPLVSTFADSSVPLHRTNELAFVLISSATYTPLSLMYFSISSLPYFLHHLHHTPAWMEKPTFPRRFFTKGSDPESDKSIGYYSNNTKLFAALTTLLTDDEWAELEESRSGYSSVCKKPFEIWSVVGSNPVRFSLHEFEHITGLNCEYKENLKAPLTADIDENEFSEFWEKLGVHTKFGPSVDNLTRACGWAQDWSKEDRKRLAYLAVYAGFIVGERQTIATPVEMAKLVMDLEEFEGYPWGRVAFLNLIESVKSANLTKHYYINRFVEVLQVWSYYAMPSFGQDFGEPVVGRVSPTMMAFKGMKGRKNIMQTLLAQVNFNHMIMVDRDNAYPRWDNDVDDEHIENVMKAFYGELGGTWRWKPSDWISEGVIVLDKVKEEKGIDKKRHLDSGLGPSKRPCPAYGIDGHTSGASWDTFQSTVAAMFEQFSKQQTGEIGLRFDRLDEKVEVLTSKISCMESTIEKLQIVMSEEEREAKDRVKPDNGPAFSPDGKLPDESEAAKEHDTSNAAKEPDNNNPAGPVSTDNSRKFSARIAAKQTMDESDKLENPKLPPIASSESESETPEEESCELLREYFPTKEEKIADLKRRQPKDTAKVIDAKARKTERLRTLAQTQNGIYVGSSTVKRMFSNKEPRGRGYDPFRKADKQMKEVVLDHYKSCPGLGKKKTIKTVHDYPLRFWWYDLLNQNEWLIDTHMNAAVYLLRTRLLDHPEWFRSDRFCLVDTTFGQYWTAKYDEFKMIEPNELGEGRPLPTLSYDYYKGVLPEPRPTNKIWGVDIDELYIPFNLNGDHWVALFVSLPKRHITIYDSKPSHVKPGLLASLIEPVTVMFPYLMRQLADEDKKYEWTLEPFTYDRPIDQASCATAG</sequence>
<evidence type="ECO:0000313" key="7">
    <source>
        <dbReference type="EMBL" id="CAA7032730.1"/>
    </source>
</evidence>
<dbReference type="GO" id="GO:0006508">
    <property type="term" value="P:proteolysis"/>
    <property type="evidence" value="ECO:0007669"/>
    <property type="project" value="UniProtKB-KW"/>
</dbReference>
<feature type="region of interest" description="Disordered" evidence="4">
    <location>
        <begin position="594"/>
        <end position="690"/>
    </location>
</feature>
<keyword evidence="2" id="KW-0645">Protease</keyword>
<dbReference type="OrthoDB" id="1112949at2759"/>
<evidence type="ECO:0000256" key="3">
    <source>
        <dbReference type="ARBA" id="ARBA00022801"/>
    </source>
</evidence>
<accession>A0A6D2IYL0</accession>
<dbReference type="PANTHER" id="PTHR48449:SF1">
    <property type="entry name" value="DUF1985 DOMAIN-CONTAINING PROTEIN"/>
    <property type="match status" value="1"/>
</dbReference>
<organism evidence="7 8">
    <name type="scientific">Microthlaspi erraticum</name>
    <dbReference type="NCBI Taxonomy" id="1685480"/>
    <lineage>
        <taxon>Eukaryota</taxon>
        <taxon>Viridiplantae</taxon>
        <taxon>Streptophyta</taxon>
        <taxon>Embryophyta</taxon>
        <taxon>Tracheophyta</taxon>
        <taxon>Spermatophyta</taxon>
        <taxon>Magnoliopsida</taxon>
        <taxon>eudicotyledons</taxon>
        <taxon>Gunneridae</taxon>
        <taxon>Pentapetalae</taxon>
        <taxon>rosids</taxon>
        <taxon>malvids</taxon>
        <taxon>Brassicales</taxon>
        <taxon>Brassicaceae</taxon>
        <taxon>Coluteocarpeae</taxon>
        <taxon>Microthlaspi</taxon>
    </lineage>
</organism>
<dbReference type="PROSITE" id="PS50600">
    <property type="entry name" value="ULP_PROTEASE"/>
    <property type="match status" value="1"/>
</dbReference>
<evidence type="ECO:0000256" key="5">
    <source>
        <dbReference type="SAM" id="Phobius"/>
    </source>
</evidence>
<keyword evidence="8" id="KW-1185">Reference proteome</keyword>
<proteinExistence type="inferred from homology"/>
<keyword evidence="5" id="KW-0812">Transmembrane</keyword>
<gene>
    <name evidence="7" type="ORF">MERR_LOCUS19965</name>
</gene>
<dbReference type="InterPro" id="IPR003653">
    <property type="entry name" value="Peptidase_C48_C"/>
</dbReference>
<dbReference type="GO" id="GO:0008234">
    <property type="term" value="F:cysteine-type peptidase activity"/>
    <property type="evidence" value="ECO:0007669"/>
    <property type="project" value="InterPro"/>
</dbReference>
<feature type="compositionally biased region" description="Acidic residues" evidence="4">
    <location>
        <begin position="680"/>
        <end position="690"/>
    </location>
</feature>
<keyword evidence="3" id="KW-0378">Hydrolase</keyword>
<evidence type="ECO:0000256" key="1">
    <source>
        <dbReference type="ARBA" id="ARBA00005234"/>
    </source>
</evidence>
<evidence type="ECO:0000256" key="4">
    <source>
        <dbReference type="SAM" id="MobiDB-lite"/>
    </source>
</evidence>
<feature type="non-terminal residue" evidence="7">
    <location>
        <position position="1"/>
    </location>
</feature>
<dbReference type="Gene3D" id="3.40.395.10">
    <property type="entry name" value="Adenoviral Proteinase, Chain A"/>
    <property type="match status" value="1"/>
</dbReference>
<comment type="caution">
    <text evidence="7">The sequence shown here is derived from an EMBL/GenBank/DDBJ whole genome shotgun (WGS) entry which is preliminary data.</text>
</comment>
<keyword evidence="5" id="KW-0472">Membrane</keyword>
<dbReference type="EMBL" id="CACVBM020001126">
    <property type="protein sequence ID" value="CAA7032730.1"/>
    <property type="molecule type" value="Genomic_DNA"/>
</dbReference>
<feature type="compositionally biased region" description="Basic and acidic residues" evidence="4">
    <location>
        <begin position="660"/>
        <end position="669"/>
    </location>
</feature>
<keyword evidence="5" id="KW-1133">Transmembrane helix</keyword>
<evidence type="ECO:0000256" key="2">
    <source>
        <dbReference type="ARBA" id="ARBA00022670"/>
    </source>
</evidence>
<evidence type="ECO:0000313" key="8">
    <source>
        <dbReference type="Proteomes" id="UP000467841"/>
    </source>
</evidence>